<dbReference type="Gene3D" id="2.130.10.10">
    <property type="entry name" value="YVTN repeat-like/Quinoprotein amine dehydrogenase"/>
    <property type="match status" value="1"/>
</dbReference>
<feature type="compositionally biased region" description="Polar residues" evidence="6">
    <location>
        <begin position="991"/>
        <end position="1004"/>
    </location>
</feature>
<dbReference type="OrthoDB" id="10251089at2759"/>
<evidence type="ECO:0000256" key="6">
    <source>
        <dbReference type="SAM" id="MobiDB-lite"/>
    </source>
</evidence>
<dbReference type="InterPro" id="IPR007717">
    <property type="entry name" value="NPL4_C"/>
</dbReference>
<sequence>HGDMLYLVAECDDVLPATSNDYSSSFRGIGIKNDPTMTTGASFSPYSRSGGSYFTNGSSLVSDSIPYGSTSADSNYISKSDLKEDEVDQQLEKIDGRIQRNRDPQLCHHNIHGKCIHCIPIEPYDEDYLRNRNPPIKHMSFRAYIRKLQNASPGDRNIFASLENINCSIKEKCRTGHAPWPKGICTKCQPNSLTLNRQPYRHVDNIMFENGNLVNRFLNYWRSSGFQRVGFLYGRYEVYDGVPLGIRAVVAAIYEPAQETSRDSVKLIFPDPHAALVDDVFGRLNMRRIGWIFTDLLPDETKSGNVLHHRGNTNSYFLSAQECIMAAWFQNNYPNVCKYSPDKFLGSKFVTVVVTGMYLCDSNGQIHFEGYQVSNQCMALVKSKCLVPTYDASELGYIKETSQEQYVPDVYYKEKDSYNNEVMKIGRPLPLEYLIIDVPTGFPSDTTRRSTFNDSSHFVKIPFTVENRMQIGELQNMNTLSSYLGQFKTVEGNGPTTVSTSNFQAFDIMADIHLLLYLAVNDILPFSKNQLDPLLDAIRVNDTSGIETWMESSEWQTVVQVLQTQSPSPLPSMSHHPSMDYDTFNKHQQSSNNRYWTCESALTNRQIGGNGDVSSDNNVPSQYKVLTLTFNQDCTSLALGTEKNYTLYTISQDKIDEIYDCPYDDVRIIERLFSSSLTALVSNQSPRKLKVCHFKKGTEICSYSFANTILSVKLNRQRLIVCLEESIYIHNMRDMKVLHTIRDVPSNREGLCALSSNSENSYLAYPGSSISVSIIAAHDSPLAAIAFDITGKKIATASNKGTVIRVFNSADGARLYEFRRGVKRIATIHSLTFSPDGMFLAASSNTETIHIFRLTNTKDKAPEETSSWMGYFGRAFVSAAHYLPTQASEVLTQDRAFATVHLQSPGMKTTCAMTVMNKILKLFVAGYDGVVCIYEVNTVEGGECKQLGQYLLFNMSANNSNGGGGDSTVATGHRNSLDGVRHPSMLQNETIPQTTTATINSARSPSAPDLDEENFPRLNLPQDAFD</sequence>
<dbReference type="InterPro" id="IPR001680">
    <property type="entry name" value="WD40_rpt"/>
</dbReference>
<keyword evidence="10" id="KW-1185">Reference proteome</keyword>
<evidence type="ECO:0000256" key="5">
    <source>
        <dbReference type="ARBA" id="ARBA00025740"/>
    </source>
</evidence>
<keyword evidence="3" id="KW-0677">Repeat</keyword>
<name>A0A814PYU8_9BILA</name>
<dbReference type="InterPro" id="IPR007716">
    <property type="entry name" value="NPL4_Zn-bd_put"/>
</dbReference>
<evidence type="ECO:0000256" key="1">
    <source>
        <dbReference type="ARBA" id="ARBA00011025"/>
    </source>
</evidence>
<organism evidence="8 10">
    <name type="scientific">Didymodactylos carnosus</name>
    <dbReference type="NCBI Taxonomy" id="1234261"/>
    <lineage>
        <taxon>Eukaryota</taxon>
        <taxon>Metazoa</taxon>
        <taxon>Spiralia</taxon>
        <taxon>Gnathifera</taxon>
        <taxon>Rotifera</taxon>
        <taxon>Eurotatoria</taxon>
        <taxon>Bdelloidea</taxon>
        <taxon>Philodinida</taxon>
        <taxon>Philodinidae</taxon>
        <taxon>Didymodactylos</taxon>
    </lineage>
</organism>
<dbReference type="Pfam" id="PF05020">
    <property type="entry name" value="zf-NPL4"/>
    <property type="match status" value="1"/>
</dbReference>
<proteinExistence type="inferred from homology"/>
<dbReference type="Proteomes" id="UP000681722">
    <property type="component" value="Unassembled WGS sequence"/>
</dbReference>
<dbReference type="InterPro" id="IPR036322">
    <property type="entry name" value="WD40_repeat_dom_sf"/>
</dbReference>
<feature type="region of interest" description="Disordered" evidence="6">
    <location>
        <begin position="991"/>
        <end position="1026"/>
    </location>
</feature>
<protein>
    <recommendedName>
        <fullName evidence="7">MPN domain-containing protein</fullName>
    </recommendedName>
</protein>
<dbReference type="GO" id="GO:0043130">
    <property type="term" value="F:ubiquitin binding"/>
    <property type="evidence" value="ECO:0007669"/>
    <property type="project" value="TreeGrafter"/>
</dbReference>
<evidence type="ECO:0000256" key="2">
    <source>
        <dbReference type="ARBA" id="ARBA00022574"/>
    </source>
</evidence>
<dbReference type="AlphaFoldDB" id="A0A814PYU8"/>
<feature type="non-terminal residue" evidence="8">
    <location>
        <position position="1026"/>
    </location>
</feature>
<dbReference type="PANTHER" id="PTHR12710:SF0">
    <property type="entry name" value="NUCLEAR PROTEIN LOCALIZATION PROTEIN 4 HOMOLOG"/>
    <property type="match status" value="1"/>
</dbReference>
<dbReference type="CDD" id="cd08061">
    <property type="entry name" value="MPN_NPL4"/>
    <property type="match status" value="1"/>
</dbReference>
<evidence type="ECO:0000313" key="9">
    <source>
        <dbReference type="EMBL" id="CAF3876453.1"/>
    </source>
</evidence>
<dbReference type="EMBL" id="CAJOBC010005805">
    <property type="protein sequence ID" value="CAF3876453.1"/>
    <property type="molecule type" value="Genomic_DNA"/>
</dbReference>
<dbReference type="SUPFAM" id="SSF50978">
    <property type="entry name" value="WD40 repeat-like"/>
    <property type="match status" value="1"/>
</dbReference>
<keyword evidence="4" id="KW-0072">Autophagy</keyword>
<dbReference type="Pfam" id="PF21032">
    <property type="entry name" value="PROPPIN"/>
    <property type="match status" value="1"/>
</dbReference>
<dbReference type="GO" id="GO:0031625">
    <property type="term" value="F:ubiquitin protein ligase binding"/>
    <property type="evidence" value="ECO:0007669"/>
    <property type="project" value="TreeGrafter"/>
</dbReference>
<accession>A0A814PYU8</accession>
<reference evidence="8" key="1">
    <citation type="submission" date="2021-02" db="EMBL/GenBank/DDBJ databases">
        <authorList>
            <person name="Nowell W R."/>
        </authorList>
    </citation>
    <scope>NUCLEOTIDE SEQUENCE</scope>
</reference>
<dbReference type="SMART" id="SM00320">
    <property type="entry name" value="WD40"/>
    <property type="match status" value="2"/>
</dbReference>
<dbReference type="GO" id="GO:0006914">
    <property type="term" value="P:autophagy"/>
    <property type="evidence" value="ECO:0007669"/>
    <property type="project" value="UniProtKB-KW"/>
</dbReference>
<evidence type="ECO:0000313" key="8">
    <source>
        <dbReference type="EMBL" id="CAF1112182.1"/>
    </source>
</evidence>
<evidence type="ECO:0000313" key="10">
    <source>
        <dbReference type="Proteomes" id="UP000663829"/>
    </source>
</evidence>
<dbReference type="Pfam" id="PF05021">
    <property type="entry name" value="NPL4"/>
    <property type="match status" value="1"/>
</dbReference>
<evidence type="ECO:0000256" key="4">
    <source>
        <dbReference type="ARBA" id="ARBA00023006"/>
    </source>
</evidence>
<dbReference type="EMBL" id="CAJNOQ010005805">
    <property type="protein sequence ID" value="CAF1112182.1"/>
    <property type="molecule type" value="Genomic_DNA"/>
</dbReference>
<evidence type="ECO:0000259" key="7">
    <source>
        <dbReference type="PROSITE" id="PS50249"/>
    </source>
</evidence>
<dbReference type="GO" id="GO:0005737">
    <property type="term" value="C:cytoplasm"/>
    <property type="evidence" value="ECO:0007669"/>
    <property type="project" value="UniProtKB-ARBA"/>
</dbReference>
<dbReference type="InterPro" id="IPR037518">
    <property type="entry name" value="MPN"/>
</dbReference>
<comment type="similarity">
    <text evidence="1">Belongs to the NPL4 family.</text>
</comment>
<feature type="domain" description="MPN" evidence="7">
    <location>
        <begin position="206"/>
        <end position="345"/>
    </location>
</feature>
<evidence type="ECO:0000256" key="3">
    <source>
        <dbReference type="ARBA" id="ARBA00022737"/>
    </source>
</evidence>
<dbReference type="PANTHER" id="PTHR12710">
    <property type="entry name" value="NUCLEAR PROTEIN LOCALIZATION 4"/>
    <property type="match status" value="1"/>
</dbReference>
<dbReference type="GO" id="GO:0005634">
    <property type="term" value="C:nucleus"/>
    <property type="evidence" value="ECO:0007669"/>
    <property type="project" value="TreeGrafter"/>
</dbReference>
<dbReference type="InterPro" id="IPR015943">
    <property type="entry name" value="WD40/YVTN_repeat-like_dom_sf"/>
</dbReference>
<dbReference type="GO" id="GO:0006511">
    <property type="term" value="P:ubiquitin-dependent protein catabolic process"/>
    <property type="evidence" value="ECO:0007669"/>
    <property type="project" value="InterPro"/>
</dbReference>
<comment type="similarity">
    <text evidence="5">Belongs to the WD repeat PROPPIN family.</text>
</comment>
<dbReference type="InterPro" id="IPR016563">
    <property type="entry name" value="Npl4"/>
</dbReference>
<dbReference type="PROSITE" id="PS50249">
    <property type="entry name" value="MPN"/>
    <property type="match status" value="1"/>
</dbReference>
<gene>
    <name evidence="8" type="ORF">GPM918_LOCUS19286</name>
    <name evidence="9" type="ORF">SRO942_LOCUS19283</name>
</gene>
<dbReference type="Proteomes" id="UP000663829">
    <property type="component" value="Unassembled WGS sequence"/>
</dbReference>
<dbReference type="InterPro" id="IPR048720">
    <property type="entry name" value="PROPPIN"/>
</dbReference>
<keyword evidence="2" id="KW-0853">WD repeat</keyword>
<comment type="caution">
    <text evidence="8">The sequence shown here is derived from an EMBL/GenBank/DDBJ whole genome shotgun (WGS) entry which is preliminary data.</text>
</comment>